<evidence type="ECO:0000256" key="1">
    <source>
        <dbReference type="ARBA" id="ARBA00004141"/>
    </source>
</evidence>
<evidence type="ECO:0000256" key="4">
    <source>
        <dbReference type="ARBA" id="ARBA00023136"/>
    </source>
</evidence>
<feature type="transmembrane region" description="Helical" evidence="5">
    <location>
        <begin position="245"/>
        <end position="262"/>
    </location>
</feature>
<evidence type="ECO:0000256" key="3">
    <source>
        <dbReference type="ARBA" id="ARBA00022989"/>
    </source>
</evidence>
<comment type="subcellular location">
    <subcellularLocation>
        <location evidence="1">Membrane</location>
        <topology evidence="1">Multi-pass membrane protein</topology>
    </subcellularLocation>
</comment>
<keyword evidence="2 5" id="KW-0812">Transmembrane</keyword>
<evidence type="ECO:0000256" key="2">
    <source>
        <dbReference type="ARBA" id="ARBA00022692"/>
    </source>
</evidence>
<keyword evidence="4 5" id="KW-0472">Membrane</keyword>
<sequence>MKRKIILGRYMEGDSWIHRLDPRAKTAAMPLFMVAVFLVDGYAGVLALLLFTAVVIRATGIPYRYYFRAMKPLMFLLLFILAFHILYDAGGGKLLDVGAFKVYAGGLEKGIVSASRMALFIMLAAVMTFTTQPEQLAQGLGSLLRPLTYIGVPTDRLVLMLGIALRFIPTIFEEAERLWKAQQSRGLDLSSQPLKEKARLIIALLVPVTTGAFRRAIGLADSMEARGFRLGAPRSRYRVHVWKRADTLFIALFLLPVAAAALL</sequence>
<dbReference type="Pfam" id="PF02361">
    <property type="entry name" value="CbiQ"/>
    <property type="match status" value="1"/>
</dbReference>
<dbReference type="InterPro" id="IPR003339">
    <property type="entry name" value="ABC/ECF_trnsptr_transmembrane"/>
</dbReference>
<dbReference type="OrthoDB" id="8075495at2"/>
<dbReference type="CDD" id="cd16914">
    <property type="entry name" value="EcfT"/>
    <property type="match status" value="1"/>
</dbReference>
<feature type="transmembrane region" description="Helical" evidence="5">
    <location>
        <begin position="73"/>
        <end position="90"/>
    </location>
</feature>
<evidence type="ECO:0000313" key="6">
    <source>
        <dbReference type="EMBL" id="KOR76678.1"/>
    </source>
</evidence>
<dbReference type="Proteomes" id="UP000036932">
    <property type="component" value="Unassembled WGS sequence"/>
</dbReference>
<protein>
    <submittedName>
        <fullName evidence="6">Cobalt transporter</fullName>
    </submittedName>
</protein>
<gene>
    <name evidence="6" type="ORF">AM231_22280</name>
</gene>
<keyword evidence="7" id="KW-1185">Reference proteome</keyword>
<dbReference type="PATRIC" id="fig|1705565.3.peg.577"/>
<dbReference type="RefSeq" id="WP_054404571.1">
    <property type="nucleotide sequence ID" value="NZ_LIUT01000006.1"/>
</dbReference>
<organism evidence="6 7">
    <name type="scientific">Paenibacillus solani</name>
    <dbReference type="NCBI Taxonomy" id="1705565"/>
    <lineage>
        <taxon>Bacteria</taxon>
        <taxon>Bacillati</taxon>
        <taxon>Bacillota</taxon>
        <taxon>Bacilli</taxon>
        <taxon>Bacillales</taxon>
        <taxon>Paenibacillaceae</taxon>
        <taxon>Paenibacillus</taxon>
    </lineage>
</organism>
<feature type="transmembrane region" description="Helical" evidence="5">
    <location>
        <begin position="31"/>
        <end position="53"/>
    </location>
</feature>
<proteinExistence type="predicted"/>
<evidence type="ECO:0000313" key="7">
    <source>
        <dbReference type="Proteomes" id="UP000036932"/>
    </source>
</evidence>
<dbReference type="PANTHER" id="PTHR33514">
    <property type="entry name" value="PROTEIN ABCI12, CHLOROPLASTIC"/>
    <property type="match status" value="1"/>
</dbReference>
<evidence type="ECO:0000256" key="5">
    <source>
        <dbReference type="SAM" id="Phobius"/>
    </source>
</evidence>
<dbReference type="EMBL" id="LIUT01000006">
    <property type="protein sequence ID" value="KOR76678.1"/>
    <property type="molecule type" value="Genomic_DNA"/>
</dbReference>
<accession>A0A0M1N3E7</accession>
<dbReference type="GO" id="GO:0005886">
    <property type="term" value="C:plasma membrane"/>
    <property type="evidence" value="ECO:0007669"/>
    <property type="project" value="UniProtKB-ARBA"/>
</dbReference>
<dbReference type="AlphaFoldDB" id="A0A0M1N3E7"/>
<keyword evidence="3 5" id="KW-1133">Transmembrane helix</keyword>
<name>A0A0M1N3E7_9BACL</name>
<reference evidence="7" key="1">
    <citation type="submission" date="2015-08" db="EMBL/GenBank/DDBJ databases">
        <title>Genome sequencing project for genomic taxonomy and phylogenomics of Bacillus-like bacteria.</title>
        <authorList>
            <person name="Liu B."/>
            <person name="Wang J."/>
            <person name="Zhu Y."/>
            <person name="Liu G."/>
            <person name="Chen Q."/>
            <person name="Chen Z."/>
            <person name="Lan J."/>
            <person name="Che J."/>
            <person name="Ge C."/>
            <person name="Shi H."/>
            <person name="Pan Z."/>
            <person name="Liu X."/>
        </authorList>
    </citation>
    <scope>NUCLEOTIDE SEQUENCE [LARGE SCALE GENOMIC DNA]</scope>
    <source>
        <strain evidence="7">FJAT-22460</strain>
    </source>
</reference>
<comment type="caution">
    <text evidence="6">The sequence shown here is derived from an EMBL/GenBank/DDBJ whole genome shotgun (WGS) entry which is preliminary data.</text>
</comment>
<dbReference type="PANTHER" id="PTHR33514:SF13">
    <property type="entry name" value="PROTEIN ABCI12, CHLOROPLASTIC"/>
    <property type="match status" value="1"/>
</dbReference>